<dbReference type="CDD" id="cd00130">
    <property type="entry name" value="PAS"/>
    <property type="match status" value="1"/>
</dbReference>
<dbReference type="InterPro" id="IPR001905">
    <property type="entry name" value="Ammonium_transpt"/>
</dbReference>
<feature type="transmembrane region" description="Helical" evidence="11">
    <location>
        <begin position="277"/>
        <end position="295"/>
    </location>
</feature>
<feature type="transmembrane region" description="Helical" evidence="11">
    <location>
        <begin position="193"/>
        <end position="215"/>
    </location>
</feature>
<keyword evidence="6" id="KW-0597">Phosphoprotein</keyword>
<dbReference type="Pfam" id="PF00909">
    <property type="entry name" value="Ammonium_transp"/>
    <property type="match status" value="1"/>
</dbReference>
<name>A0A7X0JX18_9GAMM</name>
<evidence type="ECO:0000256" key="4">
    <source>
        <dbReference type="ARBA" id="ARBA00012438"/>
    </source>
</evidence>
<reference evidence="14 15" key="1">
    <citation type="submission" date="2020-08" db="EMBL/GenBank/DDBJ databases">
        <title>Genomic Encyclopedia of Type Strains, Phase IV (KMG-IV): sequencing the most valuable type-strain genomes for metagenomic binning, comparative biology and taxonomic classification.</title>
        <authorList>
            <person name="Goeker M."/>
        </authorList>
    </citation>
    <scope>NUCLEOTIDE SEQUENCE [LARGE SCALE GENOMIC DNA]</scope>
    <source>
        <strain evidence="14 15">DSM 22368</strain>
    </source>
</reference>
<dbReference type="InterPro" id="IPR029020">
    <property type="entry name" value="Ammonium/urea_transptr"/>
</dbReference>
<keyword evidence="10" id="KW-0924">Ammonia transport</keyword>
<evidence type="ECO:0000256" key="9">
    <source>
        <dbReference type="ARBA" id="ARBA00023136"/>
    </source>
</evidence>
<dbReference type="SUPFAM" id="SSF55874">
    <property type="entry name" value="ATPase domain of HSP90 chaperone/DNA topoisomerase II/histidine kinase"/>
    <property type="match status" value="1"/>
</dbReference>
<keyword evidence="8 11" id="KW-1133">Transmembrane helix</keyword>
<dbReference type="PRINTS" id="PR00344">
    <property type="entry name" value="BCTRLSENSOR"/>
</dbReference>
<dbReference type="NCBIfam" id="TIGR00229">
    <property type="entry name" value="sensory_box"/>
    <property type="match status" value="1"/>
</dbReference>
<dbReference type="PANTHER" id="PTHR11730">
    <property type="entry name" value="AMMONIUM TRANSPORTER"/>
    <property type="match status" value="1"/>
</dbReference>
<dbReference type="InterPro" id="IPR000700">
    <property type="entry name" value="PAS-assoc_C"/>
</dbReference>
<evidence type="ECO:0000256" key="5">
    <source>
        <dbReference type="ARBA" id="ARBA00022448"/>
    </source>
</evidence>
<dbReference type="InterPro" id="IPR024041">
    <property type="entry name" value="NH4_transpt_AmtB-like_dom"/>
</dbReference>
<dbReference type="InterPro" id="IPR000014">
    <property type="entry name" value="PAS"/>
</dbReference>
<evidence type="ECO:0000256" key="1">
    <source>
        <dbReference type="ARBA" id="ARBA00000085"/>
    </source>
</evidence>
<feature type="transmembrane region" description="Helical" evidence="11">
    <location>
        <begin position="221"/>
        <end position="240"/>
    </location>
</feature>
<proteinExistence type="inferred from homology"/>
<evidence type="ECO:0000259" key="12">
    <source>
        <dbReference type="PROSITE" id="PS50109"/>
    </source>
</evidence>
<dbReference type="EC" id="2.7.13.3" evidence="4"/>
<dbReference type="GO" id="GO:0000155">
    <property type="term" value="F:phosphorelay sensor kinase activity"/>
    <property type="evidence" value="ECO:0007669"/>
    <property type="project" value="InterPro"/>
</dbReference>
<dbReference type="SMART" id="SM00387">
    <property type="entry name" value="HATPase_c"/>
    <property type="match status" value="1"/>
</dbReference>
<dbReference type="InterPro" id="IPR018047">
    <property type="entry name" value="Ammonium_transpt_CS"/>
</dbReference>
<keyword evidence="5" id="KW-0813">Transport</keyword>
<evidence type="ECO:0000256" key="11">
    <source>
        <dbReference type="SAM" id="Phobius"/>
    </source>
</evidence>
<dbReference type="InterPro" id="IPR003661">
    <property type="entry name" value="HisK_dim/P_dom"/>
</dbReference>
<dbReference type="SUPFAM" id="SSF55785">
    <property type="entry name" value="PYP-like sensor domain (PAS domain)"/>
    <property type="match status" value="1"/>
</dbReference>
<dbReference type="CDD" id="cd00082">
    <property type="entry name" value="HisKA"/>
    <property type="match status" value="1"/>
</dbReference>
<dbReference type="Pfam" id="PF02518">
    <property type="entry name" value="HATPase_c"/>
    <property type="match status" value="1"/>
</dbReference>
<feature type="domain" description="Histidine kinase" evidence="12">
    <location>
        <begin position="580"/>
        <end position="825"/>
    </location>
</feature>
<evidence type="ECO:0000313" key="14">
    <source>
        <dbReference type="EMBL" id="MBB6523813.1"/>
    </source>
</evidence>
<dbReference type="SMART" id="SM00086">
    <property type="entry name" value="PAC"/>
    <property type="match status" value="1"/>
</dbReference>
<evidence type="ECO:0000256" key="6">
    <source>
        <dbReference type="ARBA" id="ARBA00022553"/>
    </source>
</evidence>
<dbReference type="GO" id="GO:0006355">
    <property type="term" value="P:regulation of DNA-templated transcription"/>
    <property type="evidence" value="ECO:0007669"/>
    <property type="project" value="InterPro"/>
</dbReference>
<feature type="transmembrane region" description="Helical" evidence="11">
    <location>
        <begin position="337"/>
        <end position="359"/>
    </location>
</feature>
<gene>
    <name evidence="14" type="ORF">HNR48_004128</name>
</gene>
<evidence type="ECO:0000256" key="2">
    <source>
        <dbReference type="ARBA" id="ARBA00004141"/>
    </source>
</evidence>
<feature type="domain" description="PAC" evidence="13">
    <location>
        <begin position="515"/>
        <end position="567"/>
    </location>
</feature>
<dbReference type="NCBIfam" id="TIGR00836">
    <property type="entry name" value="amt"/>
    <property type="match status" value="1"/>
</dbReference>
<dbReference type="GO" id="GO:0097272">
    <property type="term" value="P:ammonium homeostasis"/>
    <property type="evidence" value="ECO:0007669"/>
    <property type="project" value="TreeGrafter"/>
</dbReference>
<dbReference type="InterPro" id="IPR035965">
    <property type="entry name" value="PAS-like_dom_sf"/>
</dbReference>
<keyword evidence="7 11" id="KW-0812">Transmembrane</keyword>
<dbReference type="PROSITE" id="PS50109">
    <property type="entry name" value="HIS_KIN"/>
    <property type="match status" value="1"/>
</dbReference>
<evidence type="ECO:0000313" key="15">
    <source>
        <dbReference type="Proteomes" id="UP000528457"/>
    </source>
</evidence>
<protein>
    <recommendedName>
        <fullName evidence="4">histidine kinase</fullName>
        <ecNumber evidence="4">2.7.13.3</ecNumber>
    </recommendedName>
</protein>
<dbReference type="Gene3D" id="1.10.287.130">
    <property type="match status" value="1"/>
</dbReference>
<dbReference type="AlphaFoldDB" id="A0A7X0JX18"/>
<evidence type="ECO:0000256" key="7">
    <source>
        <dbReference type="ARBA" id="ARBA00022692"/>
    </source>
</evidence>
<dbReference type="SUPFAM" id="SSF111352">
    <property type="entry name" value="Ammonium transporter"/>
    <property type="match status" value="1"/>
</dbReference>
<feature type="transmembrane region" description="Helical" evidence="11">
    <location>
        <begin position="113"/>
        <end position="133"/>
    </location>
</feature>
<sequence>MITDASWVLTCAALVFLMQAGFLCLESGLTRNRNSINVAMKNIADISLAIILYWLVGYSLMYGPSIGGMVGSLAAPLEHTSGEISFFIFQAMFCGTAVTILSGAIAERVKFPVYIVITIVIVCFIYPIVGHWVWNEEGWIRQTGFDDFAGSTVVHSIGGWCALSMLFIIGARKNRFDHKGNLSPVYHSNLPQAMLGVLILWFGWLGFNGGSTLAFNDSVPLILLNTMLAGGAGLVASLFIERLVLNHYTPRSAINGVLSGLVAITASCNVIDPVSAVIIAAISACITFGLEMLLIRFRIDDAVSAIPVHLGGGVWGTLALPIFTFEPSEGTSLITAVFTQFSGIVSVGLFCMTVTYVVFRLINSVYPLRVDGHSEEIGLNISEHSQGNEVYDLIKVMEEQGKRNDLSIRASVNEFSDTGLIARYYNQTMDVLEDTNQELEFNKLKYEAISQNSPIGIISVDPSGCCLFANIAINETMGLDAELLTGLNASNYSGEDPSLLVLKEWIRLLLGNKEATGEYEFKNRHGDIKSVYLQVGLELTPDEQIKGYILTINDITERLQLERQLKQAQKMESVGHMAAGLAHEINSPLQFISSNVDFIKSSFSNLIAMQKVYTDLLCKIDSHANLPESNDDLDFIMEEVPNAIDQTLEGVDRVSNIIRFMKELEQPSGREFASQNLNRTIENSVVVTRNEWKASADLKLELDKSLPETPCIESEISQVLMILIVNACQAIQESSPNSKGTIKISSRFDEDNVTICVMDNGPGIPNTIIDKIFDPFFTTKPVGMGTGQGLSVAYKIINNQHGGKIAVKSKERVGTQFRITLPRKRENSESVNFNHGESVTAS</sequence>
<dbReference type="Gene3D" id="3.30.450.20">
    <property type="entry name" value="PAS domain"/>
    <property type="match status" value="1"/>
</dbReference>
<evidence type="ECO:0000256" key="8">
    <source>
        <dbReference type="ARBA" id="ARBA00022989"/>
    </source>
</evidence>
<dbReference type="Gene3D" id="1.10.3430.10">
    <property type="entry name" value="Ammonium transporter AmtB like domains"/>
    <property type="match status" value="1"/>
</dbReference>
<comment type="caution">
    <text evidence="14">The sequence shown here is derived from an EMBL/GenBank/DDBJ whole genome shotgun (WGS) entry which is preliminary data.</text>
</comment>
<dbReference type="InterPro" id="IPR004358">
    <property type="entry name" value="Sig_transdc_His_kin-like_C"/>
</dbReference>
<dbReference type="InParanoid" id="A0A7X0JX18"/>
<dbReference type="InterPro" id="IPR003594">
    <property type="entry name" value="HATPase_dom"/>
</dbReference>
<dbReference type="GO" id="GO:0016020">
    <property type="term" value="C:membrane"/>
    <property type="evidence" value="ECO:0007669"/>
    <property type="project" value="UniProtKB-SubCell"/>
</dbReference>
<dbReference type="SMART" id="SM00091">
    <property type="entry name" value="PAS"/>
    <property type="match status" value="1"/>
</dbReference>
<evidence type="ECO:0000259" key="13">
    <source>
        <dbReference type="PROSITE" id="PS50113"/>
    </source>
</evidence>
<dbReference type="InterPro" id="IPR013767">
    <property type="entry name" value="PAS_fold"/>
</dbReference>
<dbReference type="GO" id="GO:0008519">
    <property type="term" value="F:ammonium channel activity"/>
    <property type="evidence" value="ECO:0007669"/>
    <property type="project" value="InterPro"/>
</dbReference>
<dbReference type="InterPro" id="IPR036890">
    <property type="entry name" value="HATPase_C_sf"/>
</dbReference>
<comment type="similarity">
    <text evidence="3">Belongs to the ammonia transporter channel (TC 1.A.11.2) family.</text>
</comment>
<dbReference type="Pfam" id="PF00989">
    <property type="entry name" value="PAS"/>
    <property type="match status" value="1"/>
</dbReference>
<organism evidence="14 15">
    <name type="scientific">Pseudoteredinibacter isoporae</name>
    <dbReference type="NCBI Taxonomy" id="570281"/>
    <lineage>
        <taxon>Bacteria</taxon>
        <taxon>Pseudomonadati</taxon>
        <taxon>Pseudomonadota</taxon>
        <taxon>Gammaproteobacteria</taxon>
        <taxon>Cellvibrionales</taxon>
        <taxon>Cellvibrionaceae</taxon>
        <taxon>Pseudoteredinibacter</taxon>
    </lineage>
</organism>
<dbReference type="PROSITE" id="PS50113">
    <property type="entry name" value="PAC"/>
    <property type="match status" value="1"/>
</dbReference>
<comment type="catalytic activity">
    <reaction evidence="1">
        <text>ATP + protein L-histidine = ADP + protein N-phospho-L-histidine.</text>
        <dbReference type="EC" id="2.7.13.3"/>
    </reaction>
</comment>
<dbReference type="InterPro" id="IPR036097">
    <property type="entry name" value="HisK_dim/P_sf"/>
</dbReference>
<dbReference type="RefSeq" id="WP_166843551.1">
    <property type="nucleotide sequence ID" value="NZ_JAAONY010000005.1"/>
</dbReference>
<comment type="subcellular location">
    <subcellularLocation>
        <location evidence="2">Membrane</location>
        <topology evidence="2">Multi-pass membrane protein</topology>
    </subcellularLocation>
</comment>
<keyword evidence="9 11" id="KW-0472">Membrane</keyword>
<accession>A0A7X0JX18</accession>
<keyword evidence="15" id="KW-1185">Reference proteome</keyword>
<dbReference type="InterPro" id="IPR001610">
    <property type="entry name" value="PAC"/>
</dbReference>
<dbReference type="EMBL" id="JACHHT010000005">
    <property type="protein sequence ID" value="MBB6523813.1"/>
    <property type="molecule type" value="Genomic_DNA"/>
</dbReference>
<feature type="transmembrane region" description="Helical" evidence="11">
    <location>
        <begin position="6"/>
        <end position="25"/>
    </location>
</feature>
<dbReference type="PROSITE" id="PS01219">
    <property type="entry name" value="AMMONIUM_TRANSP"/>
    <property type="match status" value="1"/>
</dbReference>
<feature type="transmembrane region" description="Helical" evidence="11">
    <location>
        <begin position="84"/>
        <end position="106"/>
    </location>
</feature>
<dbReference type="SUPFAM" id="SSF47384">
    <property type="entry name" value="Homodimeric domain of signal transducing histidine kinase"/>
    <property type="match status" value="1"/>
</dbReference>
<dbReference type="Gene3D" id="3.30.565.10">
    <property type="entry name" value="Histidine kinase-like ATPase, C-terminal domain"/>
    <property type="match status" value="1"/>
</dbReference>
<feature type="transmembrane region" description="Helical" evidence="11">
    <location>
        <begin position="302"/>
        <end position="325"/>
    </location>
</feature>
<feature type="transmembrane region" description="Helical" evidence="11">
    <location>
        <begin position="153"/>
        <end position="172"/>
    </location>
</feature>
<dbReference type="Proteomes" id="UP000528457">
    <property type="component" value="Unassembled WGS sequence"/>
</dbReference>
<feature type="transmembrane region" description="Helical" evidence="11">
    <location>
        <begin position="46"/>
        <end position="64"/>
    </location>
</feature>
<evidence type="ECO:0000256" key="10">
    <source>
        <dbReference type="ARBA" id="ARBA00023177"/>
    </source>
</evidence>
<dbReference type="PANTHER" id="PTHR11730:SF6">
    <property type="entry name" value="AMMONIUM TRANSPORTER"/>
    <property type="match status" value="1"/>
</dbReference>
<evidence type="ECO:0000256" key="3">
    <source>
        <dbReference type="ARBA" id="ARBA00005887"/>
    </source>
</evidence>
<dbReference type="InterPro" id="IPR005467">
    <property type="entry name" value="His_kinase_dom"/>
</dbReference>